<accession>A0A8J5KF87</accession>
<evidence type="ECO:0000313" key="3">
    <source>
        <dbReference type="Proteomes" id="UP000734854"/>
    </source>
</evidence>
<keyword evidence="3" id="KW-1185">Reference proteome</keyword>
<feature type="region of interest" description="Disordered" evidence="1">
    <location>
        <begin position="1"/>
        <end position="55"/>
    </location>
</feature>
<protein>
    <submittedName>
        <fullName evidence="2">Uncharacterized protein</fullName>
    </submittedName>
</protein>
<comment type="caution">
    <text evidence="2">The sequence shown here is derived from an EMBL/GenBank/DDBJ whole genome shotgun (WGS) entry which is preliminary data.</text>
</comment>
<gene>
    <name evidence="2" type="ORF">ZIOFF_062785</name>
</gene>
<sequence length="93" mass="10011">MGTPDVAGPPRANAKTPSALHSREHPDADALSSLHEHPRMLPTPSPHASTRDFLPCPNCIEVGSSRRGSSRQNLGMLPIWVFISQFGVQMVSA</sequence>
<evidence type="ECO:0000313" key="2">
    <source>
        <dbReference type="EMBL" id="KAG6479322.1"/>
    </source>
</evidence>
<evidence type="ECO:0000256" key="1">
    <source>
        <dbReference type="SAM" id="MobiDB-lite"/>
    </source>
</evidence>
<name>A0A8J5KF87_ZINOF</name>
<proteinExistence type="predicted"/>
<dbReference type="Proteomes" id="UP000734854">
    <property type="component" value="Unassembled WGS sequence"/>
</dbReference>
<organism evidence="2 3">
    <name type="scientific">Zingiber officinale</name>
    <name type="common">Ginger</name>
    <name type="synonym">Amomum zingiber</name>
    <dbReference type="NCBI Taxonomy" id="94328"/>
    <lineage>
        <taxon>Eukaryota</taxon>
        <taxon>Viridiplantae</taxon>
        <taxon>Streptophyta</taxon>
        <taxon>Embryophyta</taxon>
        <taxon>Tracheophyta</taxon>
        <taxon>Spermatophyta</taxon>
        <taxon>Magnoliopsida</taxon>
        <taxon>Liliopsida</taxon>
        <taxon>Zingiberales</taxon>
        <taxon>Zingiberaceae</taxon>
        <taxon>Zingiber</taxon>
    </lineage>
</organism>
<dbReference type="EMBL" id="JACMSC010000017">
    <property type="protein sequence ID" value="KAG6479322.1"/>
    <property type="molecule type" value="Genomic_DNA"/>
</dbReference>
<dbReference type="AlphaFoldDB" id="A0A8J5KF87"/>
<feature type="compositionally biased region" description="Basic and acidic residues" evidence="1">
    <location>
        <begin position="21"/>
        <end position="39"/>
    </location>
</feature>
<reference evidence="2 3" key="1">
    <citation type="submission" date="2020-08" db="EMBL/GenBank/DDBJ databases">
        <title>Plant Genome Project.</title>
        <authorList>
            <person name="Zhang R.-G."/>
        </authorList>
    </citation>
    <scope>NUCLEOTIDE SEQUENCE [LARGE SCALE GENOMIC DNA]</scope>
    <source>
        <tissue evidence="2">Rhizome</tissue>
    </source>
</reference>